<dbReference type="AlphaFoldDB" id="D5EPF3"/>
<evidence type="ECO:0000259" key="2">
    <source>
        <dbReference type="Pfam" id="PF13590"/>
    </source>
</evidence>
<accession>D5EPF3</accession>
<evidence type="ECO:0000313" key="4">
    <source>
        <dbReference type="Proteomes" id="UP000000925"/>
    </source>
</evidence>
<organism evidence="3 4">
    <name type="scientific">Coraliomargarita akajimensis (strain DSM 45221 / IAM 15411 / JCM 23193 / KCTC 12865 / 04OKA010-24)</name>
    <dbReference type="NCBI Taxonomy" id="583355"/>
    <lineage>
        <taxon>Bacteria</taxon>
        <taxon>Pseudomonadati</taxon>
        <taxon>Verrucomicrobiota</taxon>
        <taxon>Opitutia</taxon>
        <taxon>Puniceicoccales</taxon>
        <taxon>Coraliomargaritaceae</taxon>
        <taxon>Coraliomargarita</taxon>
    </lineage>
</organism>
<dbReference type="KEGG" id="caa:Caka_0665"/>
<protein>
    <recommendedName>
        <fullName evidence="2">DUF4136 domain-containing protein</fullName>
    </recommendedName>
</protein>
<dbReference type="HOGENOM" id="CLU_113282_0_1_0"/>
<feature type="domain" description="DUF4136" evidence="2">
    <location>
        <begin position="24"/>
        <end position="191"/>
    </location>
</feature>
<reference evidence="3 4" key="1">
    <citation type="journal article" date="2010" name="Stand. Genomic Sci.">
        <title>Complete genome sequence of Coraliomargarita akajimensis type strain (04OKA010-24).</title>
        <authorList>
            <person name="Mavromatis K."/>
            <person name="Abt B."/>
            <person name="Brambilla E."/>
            <person name="Lapidus A."/>
            <person name="Copeland A."/>
            <person name="Deshpande S."/>
            <person name="Nolan M."/>
            <person name="Lucas S."/>
            <person name="Tice H."/>
            <person name="Cheng J.F."/>
            <person name="Han C."/>
            <person name="Detter J.C."/>
            <person name="Woyke T."/>
            <person name="Goodwin L."/>
            <person name="Pitluck S."/>
            <person name="Held B."/>
            <person name="Brettin T."/>
            <person name="Tapia R."/>
            <person name="Ivanova N."/>
            <person name="Mikhailova N."/>
            <person name="Pati A."/>
            <person name="Liolios K."/>
            <person name="Chen A."/>
            <person name="Palaniappan K."/>
            <person name="Land M."/>
            <person name="Hauser L."/>
            <person name="Chang Y.J."/>
            <person name="Jeffries C.D."/>
            <person name="Rohde M."/>
            <person name="Goker M."/>
            <person name="Bristow J."/>
            <person name="Eisen J.A."/>
            <person name="Markowitz V."/>
            <person name="Hugenholtz P."/>
            <person name="Klenk H.P."/>
            <person name="Kyrpides N.C."/>
        </authorList>
    </citation>
    <scope>NUCLEOTIDE SEQUENCE [LARGE SCALE GENOMIC DNA]</scope>
    <source>
        <strain evidence="4">DSM 45221 / IAM 15411 / JCM 23193 / KCTC 12865</strain>
    </source>
</reference>
<name>D5EPF3_CORAD</name>
<keyword evidence="4" id="KW-1185">Reference proteome</keyword>
<feature type="region of interest" description="Disordered" evidence="1">
    <location>
        <begin position="106"/>
        <end position="133"/>
    </location>
</feature>
<dbReference type="EMBL" id="CP001998">
    <property type="protein sequence ID" value="ADE53690.1"/>
    <property type="molecule type" value="Genomic_DNA"/>
</dbReference>
<feature type="compositionally biased region" description="Low complexity" evidence="1">
    <location>
        <begin position="115"/>
        <end position="126"/>
    </location>
</feature>
<dbReference type="Gene3D" id="3.30.160.670">
    <property type="match status" value="1"/>
</dbReference>
<evidence type="ECO:0000313" key="3">
    <source>
        <dbReference type="EMBL" id="ADE53690.1"/>
    </source>
</evidence>
<dbReference type="Pfam" id="PF13590">
    <property type="entry name" value="DUF4136"/>
    <property type="match status" value="1"/>
</dbReference>
<dbReference type="Proteomes" id="UP000000925">
    <property type="component" value="Chromosome"/>
</dbReference>
<dbReference type="PROSITE" id="PS51257">
    <property type="entry name" value="PROKAR_LIPOPROTEIN"/>
    <property type="match status" value="1"/>
</dbReference>
<sequence>MRVFAFTVFSCVIVLLVGCSSVRVSHDYESGTDFSQLKQYCWEQSEQSGTGNVRLDNDLMDARIRDSIESEFAAKGYQLVELEHADFTVSYTRDLQQRIGSSGGGSSISFGVGGSRSSSSRRSSVGLGYSTGGQPSSYDESLFAIDVRLAQSQQLIWRGTATQRASGNLKPEELTKRVRDTVRRVLEQFPPEVP</sequence>
<evidence type="ECO:0000256" key="1">
    <source>
        <dbReference type="SAM" id="MobiDB-lite"/>
    </source>
</evidence>
<dbReference type="STRING" id="583355.Caka_0665"/>
<dbReference type="OrthoDB" id="5432251at2"/>
<gene>
    <name evidence="3" type="ordered locus">Caka_0665</name>
</gene>
<dbReference type="InterPro" id="IPR025411">
    <property type="entry name" value="DUF4136"/>
</dbReference>
<proteinExistence type="predicted"/>